<dbReference type="Pfam" id="PF00501">
    <property type="entry name" value="AMP-binding"/>
    <property type="match status" value="1"/>
</dbReference>
<dbReference type="OrthoDB" id="9765680at2"/>
<keyword evidence="2 4" id="KW-0436">Ligase</keyword>
<dbReference type="Proteomes" id="UP000220251">
    <property type="component" value="Unassembled WGS sequence"/>
</dbReference>
<dbReference type="GO" id="GO:0006631">
    <property type="term" value="P:fatty acid metabolic process"/>
    <property type="evidence" value="ECO:0007669"/>
    <property type="project" value="TreeGrafter"/>
</dbReference>
<dbReference type="PANTHER" id="PTHR43201">
    <property type="entry name" value="ACYL-COA SYNTHETASE"/>
    <property type="match status" value="1"/>
</dbReference>
<dbReference type="Gene3D" id="3.30.300.30">
    <property type="match status" value="1"/>
</dbReference>
<evidence type="ECO:0000313" key="4">
    <source>
        <dbReference type="EMBL" id="CRX38141.1"/>
    </source>
</evidence>
<comment type="similarity">
    <text evidence="1">Belongs to the ATP-dependent AMP-binding enzyme family.</text>
</comment>
<dbReference type="SUPFAM" id="SSF56801">
    <property type="entry name" value="Acetyl-CoA synthetase-like"/>
    <property type="match status" value="1"/>
</dbReference>
<dbReference type="EMBL" id="CWGJ01000011">
    <property type="protein sequence ID" value="CRX38141.1"/>
    <property type="molecule type" value="Genomic_DNA"/>
</dbReference>
<dbReference type="Gene3D" id="3.40.50.12780">
    <property type="entry name" value="N-terminal domain of ligase-like"/>
    <property type="match status" value="1"/>
</dbReference>
<name>A0A0H5DNY2_9BACT</name>
<dbReference type="InterPro" id="IPR042099">
    <property type="entry name" value="ANL_N_sf"/>
</dbReference>
<organism evidence="4 5">
    <name type="scientific">Estrella lausannensis</name>
    <dbReference type="NCBI Taxonomy" id="483423"/>
    <lineage>
        <taxon>Bacteria</taxon>
        <taxon>Pseudomonadati</taxon>
        <taxon>Chlamydiota</taxon>
        <taxon>Chlamydiia</taxon>
        <taxon>Parachlamydiales</taxon>
        <taxon>Candidatus Criblamydiaceae</taxon>
        <taxon>Estrella</taxon>
    </lineage>
</organism>
<protein>
    <submittedName>
        <fullName evidence="4">Putative o-succinylbenzoate-CoA ligase</fullName>
        <ecNumber evidence="4">6.2.1.26</ecNumber>
    </submittedName>
</protein>
<dbReference type="EC" id="6.2.1.26" evidence="4"/>
<dbReference type="GO" id="GO:0031956">
    <property type="term" value="F:medium-chain fatty acid-CoA ligase activity"/>
    <property type="evidence" value="ECO:0007669"/>
    <property type="project" value="TreeGrafter"/>
</dbReference>
<dbReference type="PANTHER" id="PTHR43201:SF5">
    <property type="entry name" value="MEDIUM-CHAIN ACYL-COA LIGASE ACSF2, MITOCHONDRIAL"/>
    <property type="match status" value="1"/>
</dbReference>
<dbReference type="InterPro" id="IPR045851">
    <property type="entry name" value="AMP-bd_C_sf"/>
</dbReference>
<reference evidence="5" key="1">
    <citation type="submission" date="2015-06" db="EMBL/GenBank/DDBJ databases">
        <authorList>
            <person name="Bertelli C."/>
        </authorList>
    </citation>
    <scope>NUCLEOTIDE SEQUENCE [LARGE SCALE GENOMIC DNA]</scope>
    <source>
        <strain evidence="5">CRIB-30</strain>
    </source>
</reference>
<proteinExistence type="inferred from homology"/>
<dbReference type="InterPro" id="IPR000873">
    <property type="entry name" value="AMP-dep_synth/lig_dom"/>
</dbReference>
<sequence length="377" mass="41826">MQHLFQEDKAPVLINPALPRERISCIQELLWKHPFATPHLWIASSGSFAKEGTSKWVALSREALSLSAAAVNQHLQASANDIWLNPLPLFHVGGLGIEIRALLTNSKVVQFRPSEERWSPAQYYQTLCETKATLTSLVPTQLYDLVVMGFTSPRYLRAVVIGGGALEESLYRRARALGWRILPSYGMTEAASQVATASLSSLEQEGYPRLQILPHLSIAVDEDNLLTLSGKSLFSLYGMVEGDSVRFVDPKVAGSFITKDRGVIDRDGLKILGRADDIVKIVGENVDISALQRLIDQLKLSKGVHGDCYVVPKSDSRRGSKLVLVLSQELPEEDIDNLLKEYNLSVFPYERIEEKLILPSLPKTSLGKLERNKLPLS</sequence>
<evidence type="ECO:0000313" key="5">
    <source>
        <dbReference type="Proteomes" id="UP000220251"/>
    </source>
</evidence>
<keyword evidence="5" id="KW-1185">Reference proteome</keyword>
<evidence type="ECO:0000256" key="2">
    <source>
        <dbReference type="ARBA" id="ARBA00022598"/>
    </source>
</evidence>
<dbReference type="AlphaFoldDB" id="A0A0H5DNY2"/>
<gene>
    <name evidence="4" type="primary">menE</name>
    <name evidence="4" type="ORF">ELAC_0789</name>
</gene>
<feature type="domain" description="AMP-dependent synthetase/ligase" evidence="3">
    <location>
        <begin position="52"/>
        <end position="201"/>
    </location>
</feature>
<evidence type="ECO:0000256" key="1">
    <source>
        <dbReference type="ARBA" id="ARBA00006432"/>
    </source>
</evidence>
<dbReference type="RefSeq" id="WP_098037990.1">
    <property type="nucleotide sequence ID" value="NZ_CWGJ01000011.1"/>
</dbReference>
<dbReference type="GO" id="GO:0008756">
    <property type="term" value="F:o-succinylbenzoate-CoA ligase activity"/>
    <property type="evidence" value="ECO:0007669"/>
    <property type="project" value="UniProtKB-EC"/>
</dbReference>
<accession>A0A0H5DNY2</accession>
<evidence type="ECO:0000259" key="3">
    <source>
        <dbReference type="Pfam" id="PF00501"/>
    </source>
</evidence>